<proteinExistence type="predicted"/>
<keyword evidence="7" id="KW-0274">FAD</keyword>
<comment type="caution">
    <text evidence="15">The sequence shown here is derived from an EMBL/GenBank/DDBJ whole genome shotgun (WGS) entry which is preliminary data.</text>
</comment>
<keyword evidence="9" id="KW-0560">Oxidoreductase</keyword>
<reference evidence="15 16" key="1">
    <citation type="journal article" date="2016" name="Nat. Commun.">
        <title>Thousands of microbial genomes shed light on interconnected biogeochemical processes in an aquifer system.</title>
        <authorList>
            <person name="Anantharaman K."/>
            <person name="Brown C.T."/>
            <person name="Hug L.A."/>
            <person name="Sharon I."/>
            <person name="Castelle C.J."/>
            <person name="Probst A.J."/>
            <person name="Thomas B.C."/>
            <person name="Singh A."/>
            <person name="Wilkins M.J."/>
            <person name="Karaoz U."/>
            <person name="Brodie E.L."/>
            <person name="Williams K.H."/>
            <person name="Hubbard S.S."/>
            <person name="Banfield J.F."/>
        </authorList>
    </citation>
    <scope>NUCLEOTIDE SEQUENCE [LARGE SCALE GENOMIC DNA]</scope>
</reference>
<dbReference type="AlphaFoldDB" id="A0A1G2DXC1"/>
<dbReference type="Proteomes" id="UP000178106">
    <property type="component" value="Unassembled WGS sequence"/>
</dbReference>
<dbReference type="PANTHER" id="PTHR47354:SF8">
    <property type="entry name" value="1,2-PHENYLACETYL-COA EPOXIDASE, SUBUNIT E"/>
    <property type="match status" value="1"/>
</dbReference>
<organism evidence="15 16">
    <name type="scientific">Candidatus Lloydbacteria bacterium RIFOXYC12_FULL_46_25</name>
    <dbReference type="NCBI Taxonomy" id="1798670"/>
    <lineage>
        <taxon>Bacteria</taxon>
        <taxon>Candidatus Lloydiibacteriota</taxon>
    </lineage>
</organism>
<feature type="transmembrane region" description="Helical" evidence="13">
    <location>
        <begin position="202"/>
        <end position="221"/>
    </location>
</feature>
<dbReference type="PROSITE" id="PS51384">
    <property type="entry name" value="FAD_FR"/>
    <property type="match status" value="1"/>
</dbReference>
<evidence type="ECO:0000256" key="7">
    <source>
        <dbReference type="ARBA" id="ARBA00022827"/>
    </source>
</evidence>
<keyword evidence="5" id="KW-0001">2Fe-2S</keyword>
<dbReference type="SFLD" id="SFLDS00052">
    <property type="entry name" value="Ferric_Reductase_Domain"/>
    <property type="match status" value="1"/>
</dbReference>
<name>A0A1G2DXC1_9BACT</name>
<keyword evidence="12 13" id="KW-0472">Membrane</keyword>
<evidence type="ECO:0000313" key="16">
    <source>
        <dbReference type="Proteomes" id="UP000178106"/>
    </source>
</evidence>
<dbReference type="InterPro" id="IPR017927">
    <property type="entry name" value="FAD-bd_FR_type"/>
</dbReference>
<dbReference type="InterPro" id="IPR039261">
    <property type="entry name" value="FNR_nucleotide-bd"/>
</dbReference>
<dbReference type="InterPro" id="IPR013112">
    <property type="entry name" value="FAD-bd_8"/>
</dbReference>
<dbReference type="Pfam" id="PF08022">
    <property type="entry name" value="FAD_binding_8"/>
    <property type="match status" value="1"/>
</dbReference>
<evidence type="ECO:0000256" key="1">
    <source>
        <dbReference type="ARBA" id="ARBA00001974"/>
    </source>
</evidence>
<dbReference type="EMBL" id="MHLU01000124">
    <property type="protein sequence ID" value="OGZ17701.1"/>
    <property type="molecule type" value="Genomic_DNA"/>
</dbReference>
<keyword evidence="11" id="KW-0411">Iron-sulfur</keyword>
<feature type="transmembrane region" description="Helical" evidence="13">
    <location>
        <begin position="60"/>
        <end position="78"/>
    </location>
</feature>
<feature type="domain" description="FAD-binding FR-type" evidence="14">
    <location>
        <begin position="227"/>
        <end position="326"/>
    </location>
</feature>
<evidence type="ECO:0000256" key="3">
    <source>
        <dbReference type="ARBA" id="ARBA00022630"/>
    </source>
</evidence>
<keyword evidence="4 13" id="KW-0812">Transmembrane</keyword>
<gene>
    <name evidence="15" type="ORF">A2494_02275</name>
</gene>
<evidence type="ECO:0000256" key="9">
    <source>
        <dbReference type="ARBA" id="ARBA00023002"/>
    </source>
</evidence>
<dbReference type="InterPro" id="IPR017938">
    <property type="entry name" value="Riboflavin_synthase-like_b-brl"/>
</dbReference>
<evidence type="ECO:0000259" key="14">
    <source>
        <dbReference type="PROSITE" id="PS51384"/>
    </source>
</evidence>
<evidence type="ECO:0000256" key="5">
    <source>
        <dbReference type="ARBA" id="ARBA00022714"/>
    </source>
</evidence>
<comment type="subcellular location">
    <subcellularLocation>
        <location evidence="2">Membrane</location>
        <topology evidence="2">Multi-pass membrane protein</topology>
    </subcellularLocation>
</comment>
<dbReference type="PRINTS" id="PR00410">
    <property type="entry name" value="PHEHYDRXLASE"/>
</dbReference>
<sequence length="454" mass="52133">MIIDVYFALPTPLRSPRTMKKIFWYGLLALNMIAIIAIWYTRSSYYIQNPEDGNILKALGRLAGLFAEVAILLELLLIGRITVIEQTFGHDKMNKIHRWIGYSILLFMLGHPILLTMASAQANGYTFYQQFADFLANGEDIFAAFVSIILFAYIIVLSLPIIRKRLRYETWYFTHLLVYLAIGLAFSHQIESGDVSVAPYLYYWLVLNFTVFGVMLFYRLIKPLLNAWRFEFRVADVTMETKDTYSIYIKGKNIEQFSYQAGQFANITFLQKGLWYSHPFSFSVEPNTNCVRFTIKALGDYTKRLGELEVGTRVILDGPLGLFVDKAALRDKLLLIAGGIGITPIRALIGHLVTEKKDFVLMYAARTPEDIAFRAEFEEFQKIHPFTIHYIMSAPTEGYESGFIDREKLVRLTPDFYDRDVYLCGPPPMMTATVKNLEGLGVPIKNIHFEKFSF</sequence>
<feature type="transmembrane region" description="Helical" evidence="13">
    <location>
        <begin position="171"/>
        <end position="190"/>
    </location>
</feature>
<evidence type="ECO:0000256" key="12">
    <source>
        <dbReference type="ARBA" id="ARBA00023136"/>
    </source>
</evidence>
<dbReference type="PANTHER" id="PTHR47354">
    <property type="entry name" value="NADH OXIDOREDUCTASE HCR"/>
    <property type="match status" value="1"/>
</dbReference>
<dbReference type="GO" id="GO:0016491">
    <property type="term" value="F:oxidoreductase activity"/>
    <property type="evidence" value="ECO:0007669"/>
    <property type="project" value="UniProtKB-KW"/>
</dbReference>
<evidence type="ECO:0000256" key="10">
    <source>
        <dbReference type="ARBA" id="ARBA00023004"/>
    </source>
</evidence>
<dbReference type="GO" id="GO:0050660">
    <property type="term" value="F:flavin adenine dinucleotide binding"/>
    <property type="evidence" value="ECO:0007669"/>
    <property type="project" value="TreeGrafter"/>
</dbReference>
<evidence type="ECO:0000256" key="13">
    <source>
        <dbReference type="SAM" id="Phobius"/>
    </source>
</evidence>
<dbReference type="Gene3D" id="3.40.50.80">
    <property type="entry name" value="Nucleotide-binding domain of ferredoxin-NADP reductase (FNR) module"/>
    <property type="match status" value="1"/>
</dbReference>
<evidence type="ECO:0000256" key="8">
    <source>
        <dbReference type="ARBA" id="ARBA00022989"/>
    </source>
</evidence>
<keyword evidence="3" id="KW-0285">Flavoprotein</keyword>
<dbReference type="GO" id="GO:0016020">
    <property type="term" value="C:membrane"/>
    <property type="evidence" value="ECO:0007669"/>
    <property type="project" value="UniProtKB-SubCell"/>
</dbReference>
<dbReference type="SUPFAM" id="SSF52343">
    <property type="entry name" value="Ferredoxin reductase-like, C-terminal NADP-linked domain"/>
    <property type="match status" value="1"/>
</dbReference>
<protein>
    <recommendedName>
        <fullName evidence="14">FAD-binding FR-type domain-containing protein</fullName>
    </recommendedName>
</protein>
<comment type="cofactor">
    <cofactor evidence="1">
        <name>FAD</name>
        <dbReference type="ChEBI" id="CHEBI:57692"/>
    </cofactor>
</comment>
<accession>A0A1G2DXC1</accession>
<keyword evidence="6" id="KW-0479">Metal-binding</keyword>
<evidence type="ECO:0000256" key="11">
    <source>
        <dbReference type="ARBA" id="ARBA00023014"/>
    </source>
</evidence>
<feature type="transmembrane region" description="Helical" evidence="13">
    <location>
        <begin position="141"/>
        <end position="159"/>
    </location>
</feature>
<dbReference type="GO" id="GO:0046872">
    <property type="term" value="F:metal ion binding"/>
    <property type="evidence" value="ECO:0007669"/>
    <property type="project" value="UniProtKB-KW"/>
</dbReference>
<keyword evidence="10" id="KW-0408">Iron</keyword>
<dbReference type="Pfam" id="PF00175">
    <property type="entry name" value="NAD_binding_1"/>
    <property type="match status" value="1"/>
</dbReference>
<dbReference type="SUPFAM" id="SSF63380">
    <property type="entry name" value="Riboflavin synthase domain-like"/>
    <property type="match status" value="1"/>
</dbReference>
<dbReference type="GO" id="GO:0051537">
    <property type="term" value="F:2 iron, 2 sulfur cluster binding"/>
    <property type="evidence" value="ECO:0007669"/>
    <property type="project" value="UniProtKB-KW"/>
</dbReference>
<dbReference type="SFLD" id="SFLDG01168">
    <property type="entry name" value="Ferric_reductase_subgroup_(FRE"/>
    <property type="match status" value="1"/>
</dbReference>
<evidence type="ECO:0000256" key="4">
    <source>
        <dbReference type="ARBA" id="ARBA00022692"/>
    </source>
</evidence>
<dbReference type="Pfam" id="PF01794">
    <property type="entry name" value="Ferric_reduct"/>
    <property type="match status" value="1"/>
</dbReference>
<keyword evidence="8 13" id="KW-1133">Transmembrane helix</keyword>
<feature type="transmembrane region" description="Helical" evidence="13">
    <location>
        <begin position="99"/>
        <end position="121"/>
    </location>
</feature>
<feature type="transmembrane region" description="Helical" evidence="13">
    <location>
        <begin position="22"/>
        <end position="40"/>
    </location>
</feature>
<evidence type="ECO:0000256" key="6">
    <source>
        <dbReference type="ARBA" id="ARBA00022723"/>
    </source>
</evidence>
<dbReference type="Gene3D" id="2.40.30.10">
    <property type="entry name" value="Translation factors"/>
    <property type="match status" value="1"/>
</dbReference>
<evidence type="ECO:0000256" key="2">
    <source>
        <dbReference type="ARBA" id="ARBA00004141"/>
    </source>
</evidence>
<dbReference type="InterPro" id="IPR013130">
    <property type="entry name" value="Fe3_Rdtase_TM_dom"/>
</dbReference>
<dbReference type="InterPro" id="IPR050415">
    <property type="entry name" value="MRET"/>
</dbReference>
<evidence type="ECO:0000313" key="15">
    <source>
        <dbReference type="EMBL" id="OGZ17701.1"/>
    </source>
</evidence>
<dbReference type="InterPro" id="IPR001433">
    <property type="entry name" value="OxRdtase_FAD/NAD-bd"/>
</dbReference>
<dbReference type="CDD" id="cd06198">
    <property type="entry name" value="FNR_like_3"/>
    <property type="match status" value="1"/>
</dbReference>